<organism evidence="1 2">
    <name type="scientific">Kribbella rubisoli</name>
    <dbReference type="NCBI Taxonomy" id="3075929"/>
    <lineage>
        <taxon>Bacteria</taxon>
        <taxon>Bacillati</taxon>
        <taxon>Actinomycetota</taxon>
        <taxon>Actinomycetes</taxon>
        <taxon>Propionibacteriales</taxon>
        <taxon>Kribbellaceae</taxon>
        <taxon>Kribbella</taxon>
    </lineage>
</organism>
<dbReference type="AlphaFoldDB" id="A0A4Q7XL84"/>
<keyword evidence="2" id="KW-1185">Reference proteome</keyword>
<sequence length="339" mass="37302">MTGQWATGMMPLVEDNLPEDESWGVRMHNRVGRTLLVLSAVLALLTAGPVSTASADTIQTGTSVCSMYVNSVGFGAYCSNGPAHTGSNYPAPPTWRERLKGKPFIPCRDFTIPDGIRLPKAPDGKKWVMRITITDYNLDTYDGGDNAHLERAYVPVGPVEEAQCPFPNYMEPFWYPFKSNYPPPALVVMPTFTPRVNVPAFFSLTAESSKAEADQNNPGRLSGYIDPEHNLTMRGRVAAMTVDPGDGTKPFKCLMGVTTEDDPDGYDETQDPFHQINTCKHVYERSSATQPDKMYTVKLTITWEVFYWVGKASGWHLIGAANVTAVQRLPVQEAQAIGG</sequence>
<gene>
    <name evidence="1" type="ORF">EV645_0122</name>
</gene>
<name>A0A4Q7XL84_9ACTN</name>
<dbReference type="Proteomes" id="UP000292027">
    <property type="component" value="Unassembled WGS sequence"/>
</dbReference>
<evidence type="ECO:0000313" key="2">
    <source>
        <dbReference type="Proteomes" id="UP000292027"/>
    </source>
</evidence>
<protein>
    <submittedName>
        <fullName evidence="1">Uncharacterized protein</fullName>
    </submittedName>
</protein>
<comment type="caution">
    <text evidence="1">The sequence shown here is derived from an EMBL/GenBank/DDBJ whole genome shotgun (WGS) entry which is preliminary data.</text>
</comment>
<proteinExistence type="predicted"/>
<dbReference type="EMBL" id="SHKR01000001">
    <property type="protein sequence ID" value="RZU24480.1"/>
    <property type="molecule type" value="Genomic_DNA"/>
</dbReference>
<accession>A0A4Q7XL84</accession>
<reference evidence="1 2" key="1">
    <citation type="journal article" date="2015" name="Stand. Genomic Sci.">
        <title>Genomic Encyclopedia of Bacterial and Archaeal Type Strains, Phase III: the genomes of soil and plant-associated and newly described type strains.</title>
        <authorList>
            <person name="Whitman W.B."/>
            <person name="Woyke T."/>
            <person name="Klenk H.P."/>
            <person name="Zhou Y."/>
            <person name="Lilburn T.G."/>
            <person name="Beck B.J."/>
            <person name="De Vos P."/>
            <person name="Vandamme P."/>
            <person name="Eisen J.A."/>
            <person name="Garrity G."/>
            <person name="Hugenholtz P."/>
            <person name="Kyrpides N.C."/>
        </authorList>
    </citation>
    <scope>NUCLEOTIDE SEQUENCE [LARGE SCALE GENOMIC DNA]</scope>
    <source>
        <strain evidence="1 2">VKM Ac-2540</strain>
    </source>
</reference>
<evidence type="ECO:0000313" key="1">
    <source>
        <dbReference type="EMBL" id="RZU24480.1"/>
    </source>
</evidence>